<organism evidence="2 3">
    <name type="scientific">Shimia gijangensis</name>
    <dbReference type="NCBI Taxonomy" id="1470563"/>
    <lineage>
        <taxon>Bacteria</taxon>
        <taxon>Pseudomonadati</taxon>
        <taxon>Pseudomonadota</taxon>
        <taxon>Alphaproteobacteria</taxon>
        <taxon>Rhodobacterales</taxon>
        <taxon>Roseobacteraceae</taxon>
    </lineage>
</organism>
<keyword evidence="1" id="KW-0732">Signal</keyword>
<reference evidence="3" key="1">
    <citation type="submission" date="2016-11" db="EMBL/GenBank/DDBJ databases">
        <authorList>
            <person name="Varghese N."/>
            <person name="Submissions S."/>
        </authorList>
    </citation>
    <scope>NUCLEOTIDE SEQUENCE [LARGE SCALE GENOMIC DNA]</scope>
    <source>
        <strain evidence="3">DSM 100564</strain>
    </source>
</reference>
<keyword evidence="3" id="KW-1185">Reference proteome</keyword>
<proteinExistence type="predicted"/>
<evidence type="ECO:0000256" key="1">
    <source>
        <dbReference type="SAM" id="SignalP"/>
    </source>
</evidence>
<dbReference type="SUPFAM" id="SSF48452">
    <property type="entry name" value="TPR-like"/>
    <property type="match status" value="1"/>
</dbReference>
<dbReference type="EMBL" id="FQZQ01000008">
    <property type="protein sequence ID" value="SHJ41505.1"/>
    <property type="molecule type" value="Genomic_DNA"/>
</dbReference>
<sequence>MGTLKSILKPIVAAIALAMAIFCSSGAMADEAKLDELVGQLRDADPATAHRLDGEIQLEWSKSGSASADFLLKRGQDAIERGDIDAAIGHFTALVDHAPDFAEGWVSRAGAYYLADLLGPAVLDLESALAINPQHYEAIFGLGAIFEAIEKPVEAYAAYSQVKAIHPHHPDVTEALQRLEPLAKGQEL</sequence>
<dbReference type="Pfam" id="PF13432">
    <property type="entry name" value="TPR_16"/>
    <property type="match status" value="1"/>
</dbReference>
<dbReference type="Proteomes" id="UP000183982">
    <property type="component" value="Unassembled WGS sequence"/>
</dbReference>
<dbReference type="SMART" id="SM00028">
    <property type="entry name" value="TPR"/>
    <property type="match status" value="3"/>
</dbReference>
<feature type="chain" id="PRO_5012432256" evidence="1">
    <location>
        <begin position="30"/>
        <end position="188"/>
    </location>
</feature>
<dbReference type="AlphaFoldDB" id="A0A1M6J485"/>
<name>A0A1M6J485_9RHOB</name>
<evidence type="ECO:0000313" key="2">
    <source>
        <dbReference type="EMBL" id="SHJ41505.1"/>
    </source>
</evidence>
<evidence type="ECO:0000313" key="3">
    <source>
        <dbReference type="Proteomes" id="UP000183982"/>
    </source>
</evidence>
<dbReference type="InterPro" id="IPR011990">
    <property type="entry name" value="TPR-like_helical_dom_sf"/>
</dbReference>
<dbReference type="RefSeq" id="WP_073251756.1">
    <property type="nucleotide sequence ID" value="NZ_FQZQ01000008.1"/>
</dbReference>
<feature type="signal peptide" evidence="1">
    <location>
        <begin position="1"/>
        <end position="29"/>
    </location>
</feature>
<dbReference type="Gene3D" id="1.25.40.10">
    <property type="entry name" value="Tetratricopeptide repeat domain"/>
    <property type="match status" value="1"/>
</dbReference>
<dbReference type="STRING" id="1470563.SAMN05444000_108102"/>
<dbReference type="InterPro" id="IPR019734">
    <property type="entry name" value="TPR_rpt"/>
</dbReference>
<protein>
    <submittedName>
        <fullName evidence="2">Tetratricopeptide repeat-containing protein</fullName>
    </submittedName>
</protein>
<gene>
    <name evidence="2" type="ORF">SAMN05444000_108102</name>
</gene>
<dbReference type="OrthoDB" id="9815010at2"/>
<accession>A0A1M6J485</accession>